<feature type="region of interest" description="Disordered" evidence="4">
    <location>
        <begin position="964"/>
        <end position="1002"/>
    </location>
</feature>
<dbReference type="CDD" id="cd13365">
    <property type="entry name" value="PH_PLC_plant-like"/>
    <property type="match status" value="1"/>
</dbReference>
<feature type="compositionally biased region" description="Polar residues" evidence="4">
    <location>
        <begin position="964"/>
        <end position="984"/>
    </location>
</feature>
<dbReference type="SUPFAM" id="SSF50985">
    <property type="entry name" value="RCC1/BLIP-II"/>
    <property type="match status" value="1"/>
</dbReference>
<feature type="region of interest" description="Disordered" evidence="4">
    <location>
        <begin position="710"/>
        <end position="729"/>
    </location>
</feature>
<feature type="repeat" description="RCC1" evidence="2">
    <location>
        <begin position="545"/>
        <end position="596"/>
    </location>
</feature>
<feature type="region of interest" description="Disordered" evidence="4">
    <location>
        <begin position="665"/>
        <end position="695"/>
    </location>
</feature>
<comment type="caution">
    <text evidence="6">The sequence shown here is derived from an EMBL/GenBank/DDBJ whole genome shotgun (WGS) entry which is preliminary data.</text>
</comment>
<dbReference type="PROSITE" id="PS51514">
    <property type="entry name" value="BRX"/>
    <property type="match status" value="1"/>
</dbReference>
<feature type="coiled-coil region" evidence="3">
    <location>
        <begin position="816"/>
        <end position="878"/>
    </location>
</feature>
<accession>A0AAD8JFN5</accession>
<feature type="region of interest" description="Disordered" evidence="4">
    <location>
        <begin position="774"/>
        <end position="795"/>
    </location>
</feature>
<dbReference type="Pfam" id="PF16457">
    <property type="entry name" value="PH_12"/>
    <property type="match status" value="1"/>
</dbReference>
<reference evidence="6" key="2">
    <citation type="submission" date="2023-05" db="EMBL/GenBank/DDBJ databases">
        <authorList>
            <person name="Schelkunov M.I."/>
        </authorList>
    </citation>
    <scope>NUCLEOTIDE SEQUENCE</scope>
    <source>
        <strain evidence="6">Hsosn_3</strain>
        <tissue evidence="6">Leaf</tissue>
    </source>
</reference>
<sequence>MTSSDVGSRSGAQLQRDADQAVTALKKGAYLLKYGRRGKPKFCPFRLANDESVLIWFSGKEEKHLILSNVSRIISGQRTPIFQRYPRPEKEYQSFSLLYNDRSLDLICKDKDEAEVWFSGLKALISRGRQRKLRTESRTDGIPSEASSPRTYTRRSSPLNSPLRSIESLQKDSGEQHRLHTPYDSPPKSDAFSDMIKYAVPPKGFFLSNSASASVHSFSSGNSDGIHGQVKGMGMDAYRVSLSSAVSSSSQGSGHDDDNSLGDVFIWGECTGDGVVGGGHHKVGSSCGVNVDSLLPKALDSAVVLDVQNIACGGRHAAFVTKQGEIFSWGEELGGRLGHGVDSDVLHPKLIDALSATNIELVACGEYHTCAVTLSGDLYTWGDGHFGLLGHGNEVSHWVPKRVNGPLEGIHVSSISCGPWHTAVVTSAGQLFTFGDGTFGVLGHRDRISVSKPREVESLKGRRTVRAACGVWHTAAVVEVMVGNSSSSNCSSGNLFTWGDGDKGRLGHGDKEAKLVPTCVAALIEPNFCQVACGCSFTVALTTSGHVYTMGSPVYGQLGNPQADGKLPSRVEGKLFKNFVEEIACGAYHIAVLTSRTEVYTWGKGANGRLGHGDTDDRTSPTPVEALKDSSRKSLRASMAPNPDKPYRVCDNCSAKIKNIIESEAPSHPYISRQGNRNQGFGKASVKDEKFESRSHSNLARFASIEALKQNESRTSKRNKKMEFTTSRVSPVSNNLSQWGGLNRTKAFNPVFGSSKKFFSASVPGSRIVSRATSPVLRRPSPPRSTTPTPTIGGLASPIIIADDAKQTNGHVSQEVIRLKGQVETLTRKIQCQEAELEKTTKQLKEAVAITGEETAKCKAAKEVIKSLTAQLKDMAERLPVGASRNINSPPATSLGLVSASSDVSNASFDRFNGQVGCQEPESYLSKSKMSSNGSDSQFISNGSTSYLLQNGLNSDLLNDESTISNHSSSHNRLGCLESTTRNGNRTKESDSRNDTEGVEQDEPGVYITLTSLPGGVKDLKRVRFSRKRFSEKQAEQWWAENRVRVYEQYNIRMVDKSSVGVGTGAFT</sequence>
<protein>
    <submittedName>
        <fullName evidence="6">PH, RCC1 and FYVE domains-containing protein 1-like</fullName>
    </submittedName>
</protein>
<dbReference type="InterPro" id="IPR027988">
    <property type="entry name" value="BRX_N"/>
</dbReference>
<feature type="compositionally biased region" description="Basic and acidic residues" evidence="4">
    <location>
        <begin position="685"/>
        <end position="695"/>
    </location>
</feature>
<evidence type="ECO:0000256" key="1">
    <source>
        <dbReference type="ARBA" id="ARBA00022737"/>
    </source>
</evidence>
<feature type="domain" description="BRX" evidence="5">
    <location>
        <begin position="996"/>
        <end position="1051"/>
    </location>
</feature>
<feature type="repeat" description="RCC1" evidence="2">
    <location>
        <begin position="429"/>
        <end position="480"/>
    </location>
</feature>
<evidence type="ECO:0000256" key="3">
    <source>
        <dbReference type="SAM" id="Coils"/>
    </source>
</evidence>
<keyword evidence="3" id="KW-0175">Coiled coil</keyword>
<feature type="repeat" description="RCC1" evidence="2">
    <location>
        <begin position="324"/>
        <end position="375"/>
    </location>
</feature>
<evidence type="ECO:0000256" key="4">
    <source>
        <dbReference type="SAM" id="MobiDB-lite"/>
    </source>
</evidence>
<dbReference type="Pfam" id="PF13713">
    <property type="entry name" value="BRX_N"/>
    <property type="match status" value="1"/>
</dbReference>
<evidence type="ECO:0000313" key="7">
    <source>
        <dbReference type="Proteomes" id="UP001237642"/>
    </source>
</evidence>
<dbReference type="InterPro" id="IPR058923">
    <property type="entry name" value="RCC1-like_dom"/>
</dbReference>
<dbReference type="FunFam" id="2.130.10.30:FF:000028">
    <property type="entry name" value="PH, RCC1 and FYVE domains-containing protein 1"/>
    <property type="match status" value="1"/>
</dbReference>
<dbReference type="PRINTS" id="PR00633">
    <property type="entry name" value="RCCNDNSATION"/>
</dbReference>
<organism evidence="6 7">
    <name type="scientific">Heracleum sosnowskyi</name>
    <dbReference type="NCBI Taxonomy" id="360622"/>
    <lineage>
        <taxon>Eukaryota</taxon>
        <taxon>Viridiplantae</taxon>
        <taxon>Streptophyta</taxon>
        <taxon>Embryophyta</taxon>
        <taxon>Tracheophyta</taxon>
        <taxon>Spermatophyta</taxon>
        <taxon>Magnoliopsida</taxon>
        <taxon>eudicotyledons</taxon>
        <taxon>Gunneridae</taxon>
        <taxon>Pentapetalae</taxon>
        <taxon>asterids</taxon>
        <taxon>campanulids</taxon>
        <taxon>Apiales</taxon>
        <taxon>Apiaceae</taxon>
        <taxon>Apioideae</taxon>
        <taxon>apioid superclade</taxon>
        <taxon>Tordylieae</taxon>
        <taxon>Tordyliinae</taxon>
        <taxon>Heracleum</taxon>
    </lineage>
</organism>
<dbReference type="InterPro" id="IPR013591">
    <property type="entry name" value="Brevis_radix_dom"/>
</dbReference>
<name>A0AAD8JFN5_9APIA</name>
<dbReference type="Pfam" id="PF25390">
    <property type="entry name" value="WD40_RLD"/>
    <property type="match status" value="1"/>
</dbReference>
<feature type="region of interest" description="Disordered" evidence="4">
    <location>
        <begin position="606"/>
        <end position="643"/>
    </location>
</feature>
<keyword evidence="7" id="KW-1185">Reference proteome</keyword>
<dbReference type="PANTHER" id="PTHR22870:SF461">
    <property type="entry name" value="REGULATOR OF CHROMOSOME CONDENSATION 1_BETA-LACTAMASE-INHIBITOR PROTEIN II"/>
    <property type="match status" value="1"/>
</dbReference>
<dbReference type="Proteomes" id="UP001237642">
    <property type="component" value="Unassembled WGS sequence"/>
</dbReference>
<keyword evidence="1" id="KW-0677">Repeat</keyword>
<dbReference type="PANTHER" id="PTHR22870">
    <property type="entry name" value="REGULATOR OF CHROMOSOME CONDENSATION"/>
    <property type="match status" value="1"/>
</dbReference>
<feature type="repeat" description="RCC1" evidence="2">
    <location>
        <begin position="493"/>
        <end position="544"/>
    </location>
</feature>
<dbReference type="InterPro" id="IPR009091">
    <property type="entry name" value="RCC1/BLIP-II"/>
</dbReference>
<dbReference type="Gene3D" id="2.130.10.30">
    <property type="entry name" value="Regulator of chromosome condensation 1/beta-lactamase-inhibitor protein II"/>
    <property type="match status" value="2"/>
</dbReference>
<feature type="repeat" description="RCC1" evidence="2">
    <location>
        <begin position="262"/>
        <end position="323"/>
    </location>
</feature>
<proteinExistence type="predicted"/>
<dbReference type="InterPro" id="IPR000408">
    <property type="entry name" value="Reg_chr_condens"/>
</dbReference>
<feature type="region of interest" description="Disordered" evidence="4">
    <location>
        <begin position="129"/>
        <end position="164"/>
    </location>
</feature>
<dbReference type="InterPro" id="IPR051210">
    <property type="entry name" value="Ub_ligase/GEF_domain"/>
</dbReference>
<feature type="repeat" description="RCC1" evidence="2">
    <location>
        <begin position="376"/>
        <end position="428"/>
    </location>
</feature>
<evidence type="ECO:0000256" key="2">
    <source>
        <dbReference type="PROSITE-ProRule" id="PRU00235"/>
    </source>
</evidence>
<dbReference type="EMBL" id="JAUIZM010000001">
    <property type="protein sequence ID" value="KAK1402816.1"/>
    <property type="molecule type" value="Genomic_DNA"/>
</dbReference>
<feature type="compositionally biased region" description="Basic and acidic residues" evidence="4">
    <location>
        <begin position="986"/>
        <end position="996"/>
    </location>
</feature>
<evidence type="ECO:0000259" key="5">
    <source>
        <dbReference type="PROSITE" id="PS51514"/>
    </source>
</evidence>
<evidence type="ECO:0000313" key="6">
    <source>
        <dbReference type="EMBL" id="KAK1402816.1"/>
    </source>
</evidence>
<feature type="compositionally biased region" description="Low complexity" evidence="4">
    <location>
        <begin position="147"/>
        <end position="164"/>
    </location>
</feature>
<dbReference type="PROSITE" id="PS00626">
    <property type="entry name" value="RCC1_2"/>
    <property type="match status" value="4"/>
</dbReference>
<reference evidence="6" key="1">
    <citation type="submission" date="2023-02" db="EMBL/GenBank/DDBJ databases">
        <title>Genome of toxic invasive species Heracleum sosnowskyi carries increased number of genes despite the absence of recent whole-genome duplications.</title>
        <authorList>
            <person name="Schelkunov M."/>
            <person name="Shtratnikova V."/>
            <person name="Makarenko M."/>
            <person name="Klepikova A."/>
            <person name="Omelchenko D."/>
            <person name="Novikova G."/>
            <person name="Obukhova E."/>
            <person name="Bogdanov V."/>
            <person name="Penin A."/>
            <person name="Logacheva M."/>
        </authorList>
    </citation>
    <scope>NUCLEOTIDE SEQUENCE</scope>
    <source>
        <strain evidence="6">Hsosn_3</strain>
        <tissue evidence="6">Leaf</tissue>
    </source>
</reference>
<dbReference type="InterPro" id="IPR001849">
    <property type="entry name" value="PH_domain"/>
</dbReference>
<dbReference type="Pfam" id="PF08381">
    <property type="entry name" value="BRX"/>
    <property type="match status" value="1"/>
</dbReference>
<gene>
    <name evidence="6" type="ORF">POM88_002421</name>
</gene>
<feature type="repeat" description="RCC1" evidence="2">
    <location>
        <begin position="597"/>
        <end position="652"/>
    </location>
</feature>
<dbReference type="Gene3D" id="2.30.29.30">
    <property type="entry name" value="Pleckstrin-homology domain (PH domain)/Phosphotyrosine-binding domain (PTB)"/>
    <property type="match status" value="1"/>
</dbReference>
<dbReference type="SUPFAM" id="SSF50729">
    <property type="entry name" value="PH domain-like"/>
    <property type="match status" value="1"/>
</dbReference>
<dbReference type="PROSITE" id="PS50012">
    <property type="entry name" value="RCC1_3"/>
    <property type="match status" value="7"/>
</dbReference>
<dbReference type="InterPro" id="IPR011993">
    <property type="entry name" value="PH-like_dom_sf"/>
</dbReference>
<dbReference type="AlphaFoldDB" id="A0AAD8JFN5"/>